<reference evidence="1" key="1">
    <citation type="submission" date="2022-03" db="EMBL/GenBank/DDBJ databases">
        <authorList>
            <person name="Tunstrom K."/>
        </authorList>
    </citation>
    <scope>NUCLEOTIDE SEQUENCE</scope>
</reference>
<dbReference type="EMBL" id="CAKOGL010000016">
    <property type="protein sequence ID" value="CAH2095834.1"/>
    <property type="molecule type" value="Genomic_DNA"/>
</dbReference>
<accession>A0AAU9UAM8</accession>
<name>A0AAU9UAM8_EUPED</name>
<proteinExistence type="predicted"/>
<dbReference type="Proteomes" id="UP001153954">
    <property type="component" value="Unassembled WGS sequence"/>
</dbReference>
<sequence length="157" mass="17388">MPPRARPMILLQLSLAVALRIPCLLATFSLIVVGQASNWGGVSKKVSTLGALGRCNGGRLRLLSFSIRGKARKRLDRWRETTWKGVKAPGGARRRVKERENVWTATKEEKGHGCAAGVDVTPRARSRMEEDRARSLLPLDGIKLAHTRTGVRERERG</sequence>
<evidence type="ECO:0000313" key="1">
    <source>
        <dbReference type="EMBL" id="CAH2095834.1"/>
    </source>
</evidence>
<dbReference type="AlphaFoldDB" id="A0AAU9UAM8"/>
<protein>
    <recommendedName>
        <fullName evidence="3">Secreted protein</fullName>
    </recommendedName>
</protein>
<evidence type="ECO:0008006" key="3">
    <source>
        <dbReference type="Google" id="ProtNLM"/>
    </source>
</evidence>
<organism evidence="1 2">
    <name type="scientific">Euphydryas editha</name>
    <name type="common">Edith's checkerspot</name>
    <dbReference type="NCBI Taxonomy" id="104508"/>
    <lineage>
        <taxon>Eukaryota</taxon>
        <taxon>Metazoa</taxon>
        <taxon>Ecdysozoa</taxon>
        <taxon>Arthropoda</taxon>
        <taxon>Hexapoda</taxon>
        <taxon>Insecta</taxon>
        <taxon>Pterygota</taxon>
        <taxon>Neoptera</taxon>
        <taxon>Endopterygota</taxon>
        <taxon>Lepidoptera</taxon>
        <taxon>Glossata</taxon>
        <taxon>Ditrysia</taxon>
        <taxon>Papilionoidea</taxon>
        <taxon>Nymphalidae</taxon>
        <taxon>Nymphalinae</taxon>
        <taxon>Euphydryas</taxon>
    </lineage>
</organism>
<gene>
    <name evidence="1" type="ORF">EEDITHA_LOCUS11247</name>
</gene>
<comment type="caution">
    <text evidence="1">The sequence shown here is derived from an EMBL/GenBank/DDBJ whole genome shotgun (WGS) entry which is preliminary data.</text>
</comment>
<keyword evidence="2" id="KW-1185">Reference proteome</keyword>
<evidence type="ECO:0000313" key="2">
    <source>
        <dbReference type="Proteomes" id="UP001153954"/>
    </source>
</evidence>